<keyword evidence="2" id="KW-1185">Reference proteome</keyword>
<evidence type="ECO:0008006" key="3">
    <source>
        <dbReference type="Google" id="ProtNLM"/>
    </source>
</evidence>
<dbReference type="Proteomes" id="UP001341840">
    <property type="component" value="Unassembled WGS sequence"/>
</dbReference>
<protein>
    <recommendedName>
        <fullName evidence="3">F-box associated domain-containing protein</fullName>
    </recommendedName>
</protein>
<proteinExistence type="predicted"/>
<comment type="caution">
    <text evidence="1">The sequence shown here is derived from an EMBL/GenBank/DDBJ whole genome shotgun (WGS) entry which is preliminary data.</text>
</comment>
<name>A0ABU6RHJ0_9FABA</name>
<accession>A0ABU6RHJ0</accession>
<evidence type="ECO:0000313" key="1">
    <source>
        <dbReference type="EMBL" id="MED6123531.1"/>
    </source>
</evidence>
<evidence type="ECO:0000313" key="2">
    <source>
        <dbReference type="Proteomes" id="UP001341840"/>
    </source>
</evidence>
<gene>
    <name evidence="1" type="ORF">PIB30_049989</name>
</gene>
<organism evidence="1 2">
    <name type="scientific">Stylosanthes scabra</name>
    <dbReference type="NCBI Taxonomy" id="79078"/>
    <lineage>
        <taxon>Eukaryota</taxon>
        <taxon>Viridiplantae</taxon>
        <taxon>Streptophyta</taxon>
        <taxon>Embryophyta</taxon>
        <taxon>Tracheophyta</taxon>
        <taxon>Spermatophyta</taxon>
        <taxon>Magnoliopsida</taxon>
        <taxon>eudicotyledons</taxon>
        <taxon>Gunneridae</taxon>
        <taxon>Pentapetalae</taxon>
        <taxon>rosids</taxon>
        <taxon>fabids</taxon>
        <taxon>Fabales</taxon>
        <taxon>Fabaceae</taxon>
        <taxon>Papilionoideae</taxon>
        <taxon>50 kb inversion clade</taxon>
        <taxon>dalbergioids sensu lato</taxon>
        <taxon>Dalbergieae</taxon>
        <taxon>Pterocarpus clade</taxon>
        <taxon>Stylosanthes</taxon>
    </lineage>
</organism>
<dbReference type="EMBL" id="JASCZI010030548">
    <property type="protein sequence ID" value="MED6123531.1"/>
    <property type="molecule type" value="Genomic_DNA"/>
</dbReference>
<sequence length="194" mass="22590">MYTNFSIDWDFEIPCPPYVRMLDPACVALDGVVYWLTFGGYEEDKEPPFIVSFSCLDCTFNQISIPLEAESHYQALLVRQGQLCMAANNHDQETFSTVIWGLNQVDGYPSWLPLYMYEGVGPSYRPFFILDDDEIQTMERHIGVFGLEQINLTHFHITRYNVGNQTRQSLQWIEYDEDVKLRSLFHCSETVFTP</sequence>
<reference evidence="1 2" key="1">
    <citation type="journal article" date="2023" name="Plants (Basel)">
        <title>Bridging the Gap: Combining Genomics and Transcriptomics Approaches to Understand Stylosanthes scabra, an Orphan Legume from the Brazilian Caatinga.</title>
        <authorList>
            <person name="Ferreira-Neto J.R.C."/>
            <person name="da Silva M.D."/>
            <person name="Binneck E."/>
            <person name="de Melo N.F."/>
            <person name="da Silva R.H."/>
            <person name="de Melo A.L.T.M."/>
            <person name="Pandolfi V."/>
            <person name="Bustamante F.O."/>
            <person name="Brasileiro-Vidal A.C."/>
            <person name="Benko-Iseppon A.M."/>
        </authorList>
    </citation>
    <scope>NUCLEOTIDE SEQUENCE [LARGE SCALE GENOMIC DNA]</scope>
    <source>
        <tissue evidence="1">Leaves</tissue>
    </source>
</reference>